<evidence type="ECO:0000313" key="2">
    <source>
        <dbReference type="EMBL" id="WET44482.1"/>
    </source>
</evidence>
<gene>
    <name evidence="2" type="ORF">P2W56_03325</name>
    <name evidence="1" type="ORF">QP460_010535</name>
</gene>
<dbReference type="AlphaFoldDB" id="A0AAJ5YDB2"/>
<dbReference type="RefSeq" id="WP_038627523.1">
    <property type="nucleotide sequence ID" value="NZ_CP046975.1"/>
</dbReference>
<evidence type="ECO:0000313" key="1">
    <source>
        <dbReference type="EMBL" id="MEO3718018.1"/>
    </source>
</evidence>
<dbReference type="InterPro" id="IPR019639">
    <property type="entry name" value="DUF2505"/>
</dbReference>
<organism evidence="1 3">
    <name type="scientific">Corynebacterium amycolatum</name>
    <dbReference type="NCBI Taxonomy" id="43765"/>
    <lineage>
        <taxon>Bacteria</taxon>
        <taxon>Bacillati</taxon>
        <taxon>Actinomycetota</taxon>
        <taxon>Actinomycetes</taxon>
        <taxon>Mycobacteriales</taxon>
        <taxon>Corynebacteriaceae</taxon>
        <taxon>Corynebacterium</taxon>
    </lineage>
</organism>
<dbReference type="EMBL" id="CP120206">
    <property type="protein sequence ID" value="WET44482.1"/>
    <property type="molecule type" value="Genomic_DNA"/>
</dbReference>
<dbReference type="EMBL" id="JASOOY020000034">
    <property type="protein sequence ID" value="MEO3718018.1"/>
    <property type="molecule type" value="Genomic_DNA"/>
</dbReference>
<name>A0AAJ5YDB2_CORAY</name>
<proteinExistence type="predicted"/>
<reference evidence="2" key="1">
    <citation type="submission" date="2023-03" db="EMBL/GenBank/DDBJ databases">
        <title>Corynebacterium amycolatum SB-1.</title>
        <authorList>
            <person name="Jo H."/>
        </authorList>
    </citation>
    <scope>NUCLEOTIDE SEQUENCE</scope>
    <source>
        <strain evidence="2">SB-1</strain>
    </source>
</reference>
<reference evidence="1" key="3">
    <citation type="submission" date="2024-05" db="EMBL/GenBank/DDBJ databases">
        <authorList>
            <person name="Wolfe A."/>
        </authorList>
    </citation>
    <scope>NUCLEOTIDE SEQUENCE</scope>
    <source>
        <strain evidence="1">UMB1064</strain>
    </source>
</reference>
<protein>
    <submittedName>
        <fullName evidence="1">DUF2505 domain-containing protein</fullName>
    </submittedName>
</protein>
<reference evidence="1" key="2">
    <citation type="submission" date="2023-05" db="EMBL/GenBank/DDBJ databases">
        <authorList>
            <person name="Du J."/>
        </authorList>
    </citation>
    <scope>NUCLEOTIDE SEQUENCE</scope>
    <source>
        <strain evidence="1">UMB1064</strain>
    </source>
</reference>
<evidence type="ECO:0000313" key="3">
    <source>
        <dbReference type="Proteomes" id="UP001223646"/>
    </source>
</evidence>
<dbReference type="Pfam" id="PF10698">
    <property type="entry name" value="DUF2505"/>
    <property type="match status" value="1"/>
</dbReference>
<dbReference type="Proteomes" id="UP001220238">
    <property type="component" value="Chromosome"/>
</dbReference>
<accession>A0AAJ5YDB2</accession>
<dbReference type="GeneID" id="92767668"/>
<sequence length="165" mass="17478">MTTTNTHTVNFDQPIEKVYEALTDAGFWEKVANRFSAADGKVEKFETTDAGTTVVIRQTVAADKIPAQAQKFVKSGVGMTRTFVISPLNDDGATSTVTTEASGVPASFSASQKLTAQGEGAVLTTNSEFAINVPLLGGKLEEKAAPYLERVLNAETAVLADYVAK</sequence>
<dbReference type="SUPFAM" id="SSF55961">
    <property type="entry name" value="Bet v1-like"/>
    <property type="match status" value="1"/>
</dbReference>
<dbReference type="Proteomes" id="UP001223646">
    <property type="component" value="Unassembled WGS sequence"/>
</dbReference>